<organism evidence="1 2">
    <name type="scientific">Actinoalloteichus caeruleus DSM 43889</name>
    <dbReference type="NCBI Taxonomy" id="1120930"/>
    <lineage>
        <taxon>Bacteria</taxon>
        <taxon>Bacillati</taxon>
        <taxon>Actinomycetota</taxon>
        <taxon>Actinomycetes</taxon>
        <taxon>Pseudonocardiales</taxon>
        <taxon>Pseudonocardiaceae</taxon>
        <taxon>Actinoalloteichus</taxon>
        <taxon>Actinoalloteichus cyanogriseus</taxon>
    </lineage>
</organism>
<gene>
    <name evidence="1" type="ORF">G443_000683</name>
</gene>
<sequence>MIVPGEFAEWRSRVDGEEGRSWVAALPELVRQLCVDWGLTLDDTPPEHGGSGLVVMAHRRHQACALKVSWPTGTTADEARALRTWDGAGAVRLLGARPDIGGLLMERLNQRRSLRGLGLWEAAEVAGTLLRRLAVPAPPGLRSLGEIADDMVERLPSRQRTLGDPIPPAWLDTARGLAADLGAEDHGTLIHADLHYGNVLAGEREPWLAVDPRPVRGRPEFSVPELLWTRADDDAIGSDADLRRLLAMLVETGELEPRAANGWAVARCVDYWLWGLENGLTTDPVRCHRVLGALLG</sequence>
<protein>
    <submittedName>
        <fullName evidence="1">Streptomycin 6-kinase</fullName>
    </submittedName>
</protein>
<name>A0ABT1JD43_ACTCY</name>
<dbReference type="Proteomes" id="UP000791080">
    <property type="component" value="Unassembled WGS sequence"/>
</dbReference>
<comment type="caution">
    <text evidence="1">The sequence shown here is derived from an EMBL/GenBank/DDBJ whole genome shotgun (WGS) entry which is preliminary data.</text>
</comment>
<keyword evidence="2" id="KW-1185">Reference proteome</keyword>
<dbReference type="EMBL" id="AUBJ02000001">
    <property type="protein sequence ID" value="MCP2330413.1"/>
    <property type="molecule type" value="Genomic_DNA"/>
</dbReference>
<dbReference type="SUPFAM" id="SSF56112">
    <property type="entry name" value="Protein kinase-like (PK-like)"/>
    <property type="match status" value="1"/>
</dbReference>
<evidence type="ECO:0000313" key="2">
    <source>
        <dbReference type="Proteomes" id="UP000791080"/>
    </source>
</evidence>
<reference evidence="1 2" key="1">
    <citation type="submission" date="2022-06" db="EMBL/GenBank/DDBJ databases">
        <title>Genomic Encyclopedia of Type Strains, Phase I: the one thousand microbial genomes (KMG-I) project.</title>
        <authorList>
            <person name="Kyrpides N."/>
        </authorList>
    </citation>
    <scope>NUCLEOTIDE SEQUENCE [LARGE SCALE GENOMIC DNA]</scope>
    <source>
        <strain evidence="1 2">DSM 43889</strain>
    </source>
</reference>
<accession>A0ABT1JD43</accession>
<dbReference type="Pfam" id="PF04655">
    <property type="entry name" value="APH_6_hur"/>
    <property type="match status" value="1"/>
</dbReference>
<evidence type="ECO:0000313" key="1">
    <source>
        <dbReference type="EMBL" id="MCP2330413.1"/>
    </source>
</evidence>
<dbReference type="InterPro" id="IPR006748">
    <property type="entry name" value="NH2Glyco/OHUrea_AB-resist_kin"/>
</dbReference>
<dbReference type="RefSeq" id="WP_211237477.1">
    <property type="nucleotide sequence ID" value="NZ_AUBJ02000001.1"/>
</dbReference>
<dbReference type="InterPro" id="IPR011009">
    <property type="entry name" value="Kinase-like_dom_sf"/>
</dbReference>
<proteinExistence type="predicted"/>